<evidence type="ECO:0000313" key="4">
    <source>
        <dbReference type="Proteomes" id="UP000298416"/>
    </source>
</evidence>
<dbReference type="InterPro" id="IPR038931">
    <property type="entry name" value="CRR3"/>
</dbReference>
<keyword evidence="2" id="KW-0472">Membrane</keyword>
<dbReference type="GO" id="GO:0009773">
    <property type="term" value="P:photosynthetic electron transport in photosystem I"/>
    <property type="evidence" value="ECO:0007669"/>
    <property type="project" value="InterPro"/>
</dbReference>
<reference evidence="3" key="2">
    <citation type="submission" date="2020-08" db="EMBL/GenBank/DDBJ databases">
        <title>Plant Genome Project.</title>
        <authorList>
            <person name="Zhang R.-G."/>
        </authorList>
    </citation>
    <scope>NUCLEOTIDE SEQUENCE</scope>
    <source>
        <strain evidence="3">Huo1</strain>
        <tissue evidence="3">Leaf</tissue>
    </source>
</reference>
<dbReference type="GO" id="GO:0009535">
    <property type="term" value="C:chloroplast thylakoid membrane"/>
    <property type="evidence" value="ECO:0007669"/>
    <property type="project" value="InterPro"/>
</dbReference>
<evidence type="ECO:0000256" key="1">
    <source>
        <dbReference type="SAM" id="MobiDB-lite"/>
    </source>
</evidence>
<keyword evidence="2" id="KW-1133">Transmembrane helix</keyword>
<keyword evidence="4" id="KW-1185">Reference proteome</keyword>
<comment type="caution">
    <text evidence="3">The sequence shown here is derived from an EMBL/GenBank/DDBJ whole genome shotgun (WGS) entry which is preliminary data.</text>
</comment>
<feature type="region of interest" description="Disordered" evidence="1">
    <location>
        <begin position="18"/>
        <end position="58"/>
    </location>
</feature>
<dbReference type="EMBL" id="PNBA02000019">
    <property type="protein sequence ID" value="KAG6391610.1"/>
    <property type="molecule type" value="Genomic_DNA"/>
</dbReference>
<protein>
    <submittedName>
        <fullName evidence="3">Uncharacterized protein</fullName>
    </submittedName>
</protein>
<dbReference type="Proteomes" id="UP000298416">
    <property type="component" value="Unassembled WGS sequence"/>
</dbReference>
<feature type="compositionally biased region" description="Basic residues" evidence="1">
    <location>
        <begin position="39"/>
        <end position="53"/>
    </location>
</feature>
<name>A0A8X8WBK7_SALSN</name>
<keyword evidence="2" id="KW-0812">Transmembrane</keyword>
<feature type="transmembrane region" description="Helical" evidence="2">
    <location>
        <begin position="124"/>
        <end position="151"/>
    </location>
</feature>
<reference evidence="3" key="1">
    <citation type="submission" date="2018-01" db="EMBL/GenBank/DDBJ databases">
        <authorList>
            <person name="Mao J.F."/>
        </authorList>
    </citation>
    <scope>NUCLEOTIDE SEQUENCE</scope>
    <source>
        <strain evidence="3">Huo1</strain>
        <tissue evidence="3">Leaf</tissue>
    </source>
</reference>
<accession>A0A8X8WBK7</accession>
<evidence type="ECO:0000313" key="3">
    <source>
        <dbReference type="EMBL" id="KAG6391610.1"/>
    </source>
</evidence>
<dbReference type="AlphaFoldDB" id="A0A8X8WBK7"/>
<proteinExistence type="predicted"/>
<dbReference type="GO" id="GO:0010598">
    <property type="term" value="C:NAD(P)H dehydrogenase complex (plastoquinone)"/>
    <property type="evidence" value="ECO:0007669"/>
    <property type="project" value="InterPro"/>
</dbReference>
<sequence length="161" mass="18029">MHILLSSGLVTRFEVVASNNPSSSSSPPSQPQQQQPRGVKMRPNRVANKKKQKQQPSVMEIERAIGAGIFRERDVNRQKANLVDNILKNSVGKNEGSVEKRLRETGEWLLDQTETRTRSAGKQILMTIFVWIIPLWIAGFLVAAGIISLPFHTPFLDDLIS</sequence>
<evidence type="ECO:0000256" key="2">
    <source>
        <dbReference type="SAM" id="Phobius"/>
    </source>
</evidence>
<feature type="compositionally biased region" description="Low complexity" evidence="1">
    <location>
        <begin position="18"/>
        <end position="36"/>
    </location>
</feature>
<dbReference type="PANTHER" id="PTHR36340">
    <property type="entry name" value="NAD(P)H DEHYDROGENASE SUBUNIT CRR3, CHLOROPLASTIC-RELATED"/>
    <property type="match status" value="1"/>
</dbReference>
<organism evidence="3">
    <name type="scientific">Salvia splendens</name>
    <name type="common">Scarlet sage</name>
    <dbReference type="NCBI Taxonomy" id="180675"/>
    <lineage>
        <taxon>Eukaryota</taxon>
        <taxon>Viridiplantae</taxon>
        <taxon>Streptophyta</taxon>
        <taxon>Embryophyta</taxon>
        <taxon>Tracheophyta</taxon>
        <taxon>Spermatophyta</taxon>
        <taxon>Magnoliopsida</taxon>
        <taxon>eudicotyledons</taxon>
        <taxon>Gunneridae</taxon>
        <taxon>Pentapetalae</taxon>
        <taxon>asterids</taxon>
        <taxon>lamiids</taxon>
        <taxon>Lamiales</taxon>
        <taxon>Lamiaceae</taxon>
        <taxon>Nepetoideae</taxon>
        <taxon>Mentheae</taxon>
        <taxon>Salviinae</taxon>
        <taxon>Salvia</taxon>
        <taxon>Salvia subgen. Calosphace</taxon>
        <taxon>core Calosphace</taxon>
    </lineage>
</organism>
<gene>
    <name evidence="3" type="ORF">SASPL_149366</name>
</gene>
<dbReference type="PANTHER" id="PTHR36340:SF1">
    <property type="entry name" value="NAD(P)H DEHYDROGENASE SUBUNIT CRR3, CHLOROPLASTIC-RELATED"/>
    <property type="match status" value="1"/>
</dbReference>